<gene>
    <name evidence="1" type="ORF">PGLA_13030</name>
</gene>
<dbReference type="STRING" id="494026.PGLA_13030"/>
<dbReference type="EMBL" id="LVJH01000022">
    <property type="protein sequence ID" value="OAB42226.1"/>
    <property type="molecule type" value="Genomic_DNA"/>
</dbReference>
<name>A0A162K2U8_9BACL</name>
<comment type="caution">
    <text evidence="1">The sequence shown here is derived from an EMBL/GenBank/DDBJ whole genome shotgun (WGS) entry which is preliminary data.</text>
</comment>
<dbReference type="Proteomes" id="UP000076967">
    <property type="component" value="Unassembled WGS sequence"/>
</dbReference>
<proteinExistence type="predicted"/>
<accession>A0A162K2U8</accession>
<keyword evidence="2" id="KW-1185">Reference proteome</keyword>
<protein>
    <submittedName>
        <fullName evidence="1">Uncharacterized protein</fullName>
    </submittedName>
</protein>
<reference evidence="1 2" key="1">
    <citation type="submission" date="2016-03" db="EMBL/GenBank/DDBJ databases">
        <title>Draft genome sequence of Paenibacillus glacialis DSM 22343.</title>
        <authorList>
            <person name="Shin S.-K."/>
            <person name="Yi H."/>
        </authorList>
    </citation>
    <scope>NUCLEOTIDE SEQUENCE [LARGE SCALE GENOMIC DNA]</scope>
    <source>
        <strain evidence="1 2">DSM 22343</strain>
    </source>
</reference>
<dbReference type="AlphaFoldDB" id="A0A162K2U8"/>
<organism evidence="1 2">
    <name type="scientific">Paenibacillus glacialis</name>
    <dbReference type="NCBI Taxonomy" id="494026"/>
    <lineage>
        <taxon>Bacteria</taxon>
        <taxon>Bacillati</taxon>
        <taxon>Bacillota</taxon>
        <taxon>Bacilli</taxon>
        <taxon>Bacillales</taxon>
        <taxon>Paenibacillaceae</taxon>
        <taxon>Paenibacillus</taxon>
    </lineage>
</organism>
<evidence type="ECO:0000313" key="1">
    <source>
        <dbReference type="EMBL" id="OAB42226.1"/>
    </source>
</evidence>
<sequence length="77" mass="8739">MVADSWHVAEYLHALNTRRRIVVLNSHASPSYERPADIAVFFLFMELIVDKEASKTTGHEEKEASFSVILAKTYSVN</sequence>
<evidence type="ECO:0000313" key="2">
    <source>
        <dbReference type="Proteomes" id="UP000076967"/>
    </source>
</evidence>